<evidence type="ECO:0000256" key="9">
    <source>
        <dbReference type="ARBA" id="ARBA00022833"/>
    </source>
</evidence>
<evidence type="ECO:0000256" key="13">
    <source>
        <dbReference type="ARBA" id="ARBA00058627"/>
    </source>
</evidence>
<dbReference type="PANTHER" id="PTHR12849">
    <property type="entry name" value="RNA LARIAT DEBRANCHING ENZYME"/>
    <property type="match status" value="1"/>
</dbReference>
<evidence type="ECO:0000313" key="15">
    <source>
        <dbReference type="EMBL" id="CDW57941.1"/>
    </source>
</evidence>
<keyword evidence="9" id="KW-0862">Zinc</keyword>
<dbReference type="Proteomes" id="UP000030665">
    <property type="component" value="Unassembled WGS sequence"/>
</dbReference>
<evidence type="ECO:0000256" key="4">
    <source>
        <dbReference type="ARBA" id="ARBA00004123"/>
    </source>
</evidence>
<dbReference type="GO" id="GO:0008419">
    <property type="term" value="F:RNA lariat debranching enzyme activity"/>
    <property type="evidence" value="ECO:0007669"/>
    <property type="project" value="TreeGrafter"/>
</dbReference>
<sequence length="416" mass="47045">MTLKVGVVGCAHGELEIIYDTVSKLKEKYNIDLDLLICCGDFQSVRDEHDLVSMAVPVKYRRMNTFRKYYTGEAKASVLTLFVGGNHEASNYLWQLPYGGWVAPNIFFMGKANVLNFGGLRIGGLSGIYKSYNYLRGHFEKPPFSEDEKRSVYHVRSLEVLRLKQLVKPLDVFVSHDWPRGIDRFGDRQRLFQIKQHFVEEAESGELGSLPGYELLRMLKPKYWFAAHMHVKFAALVPHEDGSLTKFLALDKCLPRRHYFQVLDLETSLSTTERQLSYDPEWLSILRKTDHLLSTSPESTQPSCAIPSDPFSFAATAEDISEVKATFAGDFSIPNDLFTVSTESDSKATLNEQTTNFCDKLRIQNLPALLLSNATTTKPAENEPTKGEEKIRDEHLSASISTEKIAPAEEICLDDI</sequence>
<dbReference type="FunFam" id="3.60.21.10:FF:000035">
    <property type="entry name" value="Lariat debranching enzyme"/>
    <property type="match status" value="1"/>
</dbReference>
<evidence type="ECO:0000256" key="11">
    <source>
        <dbReference type="ARBA" id="ARBA00023211"/>
    </source>
</evidence>
<dbReference type="Pfam" id="PF00149">
    <property type="entry name" value="Metallophos"/>
    <property type="match status" value="1"/>
</dbReference>
<organism evidence="15 16">
    <name type="scientific">Trichuris trichiura</name>
    <name type="common">Whipworm</name>
    <name type="synonym">Trichocephalus trichiurus</name>
    <dbReference type="NCBI Taxonomy" id="36087"/>
    <lineage>
        <taxon>Eukaryota</taxon>
        <taxon>Metazoa</taxon>
        <taxon>Ecdysozoa</taxon>
        <taxon>Nematoda</taxon>
        <taxon>Enoplea</taxon>
        <taxon>Dorylaimia</taxon>
        <taxon>Trichinellida</taxon>
        <taxon>Trichuridae</taxon>
        <taxon>Trichuris</taxon>
    </lineage>
</organism>
<comment type="similarity">
    <text evidence="5">Belongs to the lariat debranching enzyme family.</text>
</comment>
<dbReference type="AlphaFoldDB" id="A0A077ZC20"/>
<dbReference type="EMBL" id="HG806238">
    <property type="protein sequence ID" value="CDW57941.1"/>
    <property type="molecule type" value="Genomic_DNA"/>
</dbReference>
<dbReference type="GO" id="GO:0000398">
    <property type="term" value="P:mRNA splicing, via spliceosome"/>
    <property type="evidence" value="ECO:0007669"/>
    <property type="project" value="TreeGrafter"/>
</dbReference>
<dbReference type="SUPFAM" id="SSF56300">
    <property type="entry name" value="Metallo-dependent phosphatases"/>
    <property type="match status" value="1"/>
</dbReference>
<comment type="function">
    <text evidence="13">Cleaves the 2'-5' phosphodiester linkage at the branch point of lariat intron pre-mRNAs after splicing and converts them into linear molecules that are subsequently degraded. It thereby facilitates ribonucleotide turnover.</text>
</comment>
<comment type="cofactor">
    <cofactor evidence="2">
        <name>Zn(2+)</name>
        <dbReference type="ChEBI" id="CHEBI:29105"/>
    </cofactor>
</comment>
<evidence type="ECO:0000256" key="10">
    <source>
        <dbReference type="ARBA" id="ARBA00023004"/>
    </source>
</evidence>
<evidence type="ECO:0000313" key="16">
    <source>
        <dbReference type="Proteomes" id="UP000030665"/>
    </source>
</evidence>
<evidence type="ECO:0000256" key="6">
    <source>
        <dbReference type="ARBA" id="ARBA00022664"/>
    </source>
</evidence>
<evidence type="ECO:0000256" key="7">
    <source>
        <dbReference type="ARBA" id="ARBA00022723"/>
    </source>
</evidence>
<evidence type="ECO:0000256" key="5">
    <source>
        <dbReference type="ARBA" id="ARBA00006045"/>
    </source>
</evidence>
<reference evidence="15" key="1">
    <citation type="submission" date="2014-01" db="EMBL/GenBank/DDBJ databases">
        <authorList>
            <person name="Aslett M."/>
        </authorList>
    </citation>
    <scope>NUCLEOTIDE SEQUENCE</scope>
</reference>
<dbReference type="InterPro" id="IPR041816">
    <property type="entry name" value="Dbr1_N"/>
</dbReference>
<keyword evidence="11" id="KW-0464">Manganese</keyword>
<proteinExistence type="inferred from homology"/>
<dbReference type="CDD" id="cd00844">
    <property type="entry name" value="MPP_Dbr1_N"/>
    <property type="match status" value="1"/>
</dbReference>
<keyword evidence="16" id="KW-1185">Reference proteome</keyword>
<accession>A0A077ZC20</accession>
<comment type="subcellular location">
    <subcellularLocation>
        <location evidence="4">Nucleus</location>
    </subcellularLocation>
</comment>
<evidence type="ECO:0000256" key="3">
    <source>
        <dbReference type="ARBA" id="ARBA00001954"/>
    </source>
</evidence>
<dbReference type="InterPro" id="IPR007708">
    <property type="entry name" value="DBR1_C"/>
</dbReference>
<feature type="domain" description="Lariat debranching enzyme C-terminal" evidence="14">
    <location>
        <begin position="237"/>
        <end position="367"/>
    </location>
</feature>
<name>A0A077ZC20_TRITR</name>
<dbReference type="GO" id="GO:0005634">
    <property type="term" value="C:nucleus"/>
    <property type="evidence" value="ECO:0007669"/>
    <property type="project" value="UniProtKB-SubCell"/>
</dbReference>
<dbReference type="InterPro" id="IPR004843">
    <property type="entry name" value="Calcineurin-like_PHP"/>
</dbReference>
<keyword evidence="6" id="KW-0507">mRNA processing</keyword>
<evidence type="ECO:0000256" key="12">
    <source>
        <dbReference type="ARBA" id="ARBA00023242"/>
    </source>
</evidence>
<evidence type="ECO:0000256" key="2">
    <source>
        <dbReference type="ARBA" id="ARBA00001947"/>
    </source>
</evidence>
<comment type="cofactor">
    <cofactor evidence="1">
        <name>Mn(2+)</name>
        <dbReference type="ChEBI" id="CHEBI:29035"/>
    </cofactor>
</comment>
<gene>
    <name evidence="15" type="ORF">TTRE_0000624101</name>
</gene>
<keyword evidence="8" id="KW-0378">Hydrolase</keyword>
<keyword evidence="7" id="KW-0479">Metal-binding</keyword>
<keyword evidence="12" id="KW-0539">Nucleus</keyword>
<evidence type="ECO:0000256" key="1">
    <source>
        <dbReference type="ARBA" id="ARBA00001936"/>
    </source>
</evidence>
<evidence type="ECO:0000259" key="14">
    <source>
        <dbReference type="SMART" id="SM01124"/>
    </source>
</evidence>
<dbReference type="InterPro" id="IPR029052">
    <property type="entry name" value="Metallo-depent_PP-like"/>
</dbReference>
<dbReference type="GO" id="GO:0046872">
    <property type="term" value="F:metal ion binding"/>
    <property type="evidence" value="ECO:0007669"/>
    <property type="project" value="UniProtKB-KW"/>
</dbReference>
<keyword evidence="10" id="KW-0408">Iron</keyword>
<dbReference type="SMART" id="SM01124">
    <property type="entry name" value="DBR1"/>
    <property type="match status" value="1"/>
</dbReference>
<dbReference type="PANTHER" id="PTHR12849:SF0">
    <property type="entry name" value="LARIAT DEBRANCHING ENZYME"/>
    <property type="match status" value="1"/>
</dbReference>
<dbReference type="OrthoDB" id="407609at2759"/>
<evidence type="ECO:0000256" key="8">
    <source>
        <dbReference type="ARBA" id="ARBA00022801"/>
    </source>
</evidence>
<comment type="cofactor">
    <cofactor evidence="3">
        <name>Fe(2+)</name>
        <dbReference type="ChEBI" id="CHEBI:29033"/>
    </cofactor>
</comment>
<protein>
    <submittedName>
        <fullName evidence="15">Lariat debranching enzyme</fullName>
    </submittedName>
</protein>
<reference evidence="15" key="2">
    <citation type="submission" date="2014-03" db="EMBL/GenBank/DDBJ databases">
        <title>The whipworm genome and dual-species transcriptomics of an intimate host-pathogen interaction.</title>
        <authorList>
            <person name="Foth B.J."/>
            <person name="Tsai I.J."/>
            <person name="Reid A.J."/>
            <person name="Bancroft A.J."/>
            <person name="Nichol S."/>
            <person name="Tracey A."/>
            <person name="Holroyd N."/>
            <person name="Cotton J.A."/>
            <person name="Stanley E.J."/>
            <person name="Zarowiecki M."/>
            <person name="Liu J.Z."/>
            <person name="Huckvale T."/>
            <person name="Cooper P.J."/>
            <person name="Grencis R.K."/>
            <person name="Berriman M."/>
        </authorList>
    </citation>
    <scope>NUCLEOTIDE SEQUENCE [LARGE SCALE GENOMIC DNA]</scope>
</reference>
<dbReference type="Pfam" id="PF05011">
    <property type="entry name" value="DBR1"/>
    <property type="match status" value="1"/>
</dbReference>
<dbReference type="STRING" id="36087.A0A077ZC20"/>